<dbReference type="Proteomes" id="UP000176221">
    <property type="component" value="Unassembled WGS sequence"/>
</dbReference>
<organism evidence="1 2">
    <name type="scientific">Candidatus Taylorbacteria bacterium RIFCSPLOWO2_01_FULL_45_15b</name>
    <dbReference type="NCBI Taxonomy" id="1802319"/>
    <lineage>
        <taxon>Bacteria</taxon>
        <taxon>Candidatus Tayloriibacteriota</taxon>
    </lineage>
</organism>
<evidence type="ECO:0000313" key="2">
    <source>
        <dbReference type="Proteomes" id="UP000176221"/>
    </source>
</evidence>
<evidence type="ECO:0000313" key="1">
    <source>
        <dbReference type="EMBL" id="OHA33801.1"/>
    </source>
</evidence>
<gene>
    <name evidence="1" type="ORF">A2928_03020</name>
</gene>
<protein>
    <recommendedName>
        <fullName evidence="3">CYTH domain-containing protein</fullName>
    </recommendedName>
</protein>
<accession>A0A1G2NEH5</accession>
<comment type="caution">
    <text evidence="1">The sequence shown here is derived from an EMBL/GenBank/DDBJ whole genome shotgun (WGS) entry which is preliminary data.</text>
</comment>
<proteinExistence type="predicted"/>
<dbReference type="AlphaFoldDB" id="A0A1G2NEH5"/>
<dbReference type="STRING" id="1802319.A2928_03020"/>
<sequence>MDFNTICLPRAELEKLTQLSCPAELSRNFVEIERKYEFGNQSFEDVERLMTARLKDADAKILVDKTVSYAGVEWLIFHDVTRTVVRYRIGGKDHGKFCLKYPHSKSVEFGQQDCRHEIAFCTEPNPDVAVRIFRHLKNCLVEARSCSVINSGKIMSFSAEGEEHELVIYTIERFQDTKISTFVEIEVSSPNANDATHTLNTLERNLGIRGNLCIQSVADMFCV</sequence>
<dbReference type="EMBL" id="MHRX01000023">
    <property type="protein sequence ID" value="OHA33801.1"/>
    <property type="molecule type" value="Genomic_DNA"/>
</dbReference>
<name>A0A1G2NEH5_9BACT</name>
<evidence type="ECO:0008006" key="3">
    <source>
        <dbReference type="Google" id="ProtNLM"/>
    </source>
</evidence>
<reference evidence="1 2" key="1">
    <citation type="journal article" date="2016" name="Nat. Commun.">
        <title>Thousands of microbial genomes shed light on interconnected biogeochemical processes in an aquifer system.</title>
        <authorList>
            <person name="Anantharaman K."/>
            <person name="Brown C.T."/>
            <person name="Hug L.A."/>
            <person name="Sharon I."/>
            <person name="Castelle C.J."/>
            <person name="Probst A.J."/>
            <person name="Thomas B.C."/>
            <person name="Singh A."/>
            <person name="Wilkins M.J."/>
            <person name="Karaoz U."/>
            <person name="Brodie E.L."/>
            <person name="Williams K.H."/>
            <person name="Hubbard S.S."/>
            <person name="Banfield J.F."/>
        </authorList>
    </citation>
    <scope>NUCLEOTIDE SEQUENCE [LARGE SCALE GENOMIC DNA]</scope>
</reference>